<feature type="chain" id="PRO_5031566415" description="DUF4270 domain-containing protein" evidence="1">
    <location>
        <begin position="18"/>
        <end position="488"/>
    </location>
</feature>
<feature type="signal peptide" evidence="1">
    <location>
        <begin position="1"/>
        <end position="17"/>
    </location>
</feature>
<dbReference type="EMBL" id="JACICA010000012">
    <property type="protein sequence ID" value="MBB3703420.1"/>
    <property type="molecule type" value="Genomic_DNA"/>
</dbReference>
<dbReference type="AlphaFoldDB" id="A0A7W5Y261"/>
<gene>
    <name evidence="2" type="ORF">FHS60_001909</name>
</gene>
<dbReference type="Proteomes" id="UP000541425">
    <property type="component" value="Unassembled WGS sequence"/>
</dbReference>
<dbReference type="PROSITE" id="PS51257">
    <property type="entry name" value="PROKAR_LIPOPROTEIN"/>
    <property type="match status" value="1"/>
</dbReference>
<comment type="caution">
    <text evidence="2">The sequence shown here is derived from an EMBL/GenBank/DDBJ whole genome shotgun (WGS) entry which is preliminary data.</text>
</comment>
<name>A0A7W5Y261_9BACT</name>
<dbReference type="RefSeq" id="WP_183697762.1">
    <property type="nucleotide sequence ID" value="NZ_JACICA010000012.1"/>
</dbReference>
<evidence type="ECO:0000313" key="3">
    <source>
        <dbReference type="Proteomes" id="UP000541425"/>
    </source>
</evidence>
<sequence>MKYTAPLLAFALAGALASCSDDTATLGTGVLPGFDKIATSQATYSVTSRSVKMDSVLANTSTCYLGSIVDPESHATTSCNFLAQYHMRENYSFPAKNRMVSVDSCNIRLYFRTYYGDSLTTMKLYVQELDTNKIMREGTHYYTTIDPGQYVSTTSPYQKTITYSIRDLTGRDLRTSADSFKGSVVVRLPKEYAQYIVDKYYENPAYFKNSYSFIHHVCPGFYFKTSDGVGSMLKVETSYLNLYFRYLQKTAAGKDSICSGQESMAATEEVIQNTYVDNQLPPSMLNAANEYSYVKSPVGIYTEVELPVDDIVAGNHYTDSINQAKITFRCLDNPTSGNYALTKSSTLILLPISEMYSFFETKTLPDNLTSYTADYNSDYNSYVFNNIGQLISSMKRARDKGAGVIIGESEASRKAKYAAWESANPRWNKVALLPVSSEYTSVKNNLTGKNTRQLLRVRNELGLSSVKLQGGPTGNNLSISVVYTKFEK</sequence>
<evidence type="ECO:0008006" key="4">
    <source>
        <dbReference type="Google" id="ProtNLM"/>
    </source>
</evidence>
<keyword evidence="1" id="KW-0732">Signal</keyword>
<accession>A0A7W5Y261</accession>
<dbReference type="Pfam" id="PF14092">
    <property type="entry name" value="DUF4270"/>
    <property type="match status" value="1"/>
</dbReference>
<organism evidence="2 3">
    <name type="scientific">Alloprevotella rava</name>
    <dbReference type="NCBI Taxonomy" id="671218"/>
    <lineage>
        <taxon>Bacteria</taxon>
        <taxon>Pseudomonadati</taxon>
        <taxon>Bacteroidota</taxon>
        <taxon>Bacteroidia</taxon>
        <taxon>Bacteroidales</taxon>
        <taxon>Prevotellaceae</taxon>
        <taxon>Alloprevotella</taxon>
    </lineage>
</organism>
<dbReference type="InterPro" id="IPR025366">
    <property type="entry name" value="DUF4270"/>
</dbReference>
<reference evidence="2 3" key="1">
    <citation type="submission" date="2020-08" db="EMBL/GenBank/DDBJ databases">
        <title>Genomic Encyclopedia of Type Strains, Phase IV (KMG-IV): sequencing the most valuable type-strain genomes for metagenomic binning, comparative biology and taxonomic classification.</title>
        <authorList>
            <person name="Goeker M."/>
        </authorList>
    </citation>
    <scope>NUCLEOTIDE SEQUENCE [LARGE SCALE GENOMIC DNA]</scope>
    <source>
        <strain evidence="2 3">DSM 22548</strain>
    </source>
</reference>
<proteinExistence type="predicted"/>
<evidence type="ECO:0000313" key="2">
    <source>
        <dbReference type="EMBL" id="MBB3703420.1"/>
    </source>
</evidence>
<evidence type="ECO:0000256" key="1">
    <source>
        <dbReference type="SAM" id="SignalP"/>
    </source>
</evidence>
<protein>
    <recommendedName>
        <fullName evidence="4">DUF4270 domain-containing protein</fullName>
    </recommendedName>
</protein>